<keyword evidence="4" id="KW-1185">Reference proteome</keyword>
<evidence type="ECO:0000313" key="3">
    <source>
        <dbReference type="Proteomes" id="UP000663854"/>
    </source>
</evidence>
<evidence type="ECO:0000313" key="4">
    <source>
        <dbReference type="Proteomes" id="UP000663870"/>
    </source>
</evidence>
<dbReference type="AlphaFoldDB" id="A0A815BRS3"/>
<accession>A0A815BRS3</accession>
<dbReference type="Proteomes" id="UP000663854">
    <property type="component" value="Unassembled WGS sequence"/>
</dbReference>
<protein>
    <submittedName>
        <fullName evidence="1">Uncharacterized protein</fullName>
    </submittedName>
</protein>
<sequence length="765" mass="87998">MTQVKLIESSSTFKMIEQNNSSVNNNDKTVDIQLSPNMKKSLSISSDLHRFENGKIKCNIQNQDGTTKTIECDINIKQGRLFCKNYWKDFGEMASNQQYVFETELTAKGDPVHLLVNYFPTSHSALKSVSVMINEKSIKPATDIYMHRTLDEFIAYNKDQEIIIQSESIVTLKVIIKLKDFVQTSNEASRFLQEIQVISLREIFLGLDQMVYKYRPFCFLISGTIGTSQSNTTYSDVVFKTLNELFTSITLISWDTLACVLDTYRSSTKTNEKTKALLEINHILQNSFHNKPILTESNVGELIDEIRKSISGIKLAHYFIQKVIYTWNIHPVITLPLSQDTIEDSLGLAAACLSTQLIKSDQQECQFIDILSLLRVTTKFNPSSELSFNQMITILNATLRPSSKLFEIFSNFLSYGFKILTASVDKELDYIVQEWPWNTNILKQTAISTSRAISALFFDQDKNKHENAENSIEDNLASFFNVFIQQLEPDLSLLWKSCLNLNTADTISISESLQIICNMIPENFQVRQEAYLLADIAKILLNYRAFPEQSFDKLTKYSIDLLDCRTDEIRAIWKEKKPRWQDCIIKLIEYIFDPPFVVKSLLTKTYRLPMDEEELENDIRRAVGHQIEDAYIKNTAKELFILKESLTNENSSNIINTTNNFIVHCRKIGLIASSERIIYINRALLAVEKLHNYSQTYDYSAIDIWFGLVILCGCISDKWRKSPLWYASETLFQFTKNPSIENTLNIFIQGLSHVAQENHCTEFID</sequence>
<evidence type="ECO:0000313" key="1">
    <source>
        <dbReference type="EMBL" id="CAF1273756.1"/>
    </source>
</evidence>
<dbReference type="EMBL" id="CAJNOL010005178">
    <property type="protein sequence ID" value="CAF1600870.1"/>
    <property type="molecule type" value="Genomic_DNA"/>
</dbReference>
<proteinExistence type="predicted"/>
<gene>
    <name evidence="2" type="ORF">JXQ802_LOCUS48296</name>
    <name evidence="1" type="ORF">PYM288_LOCUS28519</name>
</gene>
<dbReference type="Proteomes" id="UP000663870">
    <property type="component" value="Unassembled WGS sequence"/>
</dbReference>
<evidence type="ECO:0000313" key="2">
    <source>
        <dbReference type="EMBL" id="CAF1600870.1"/>
    </source>
</evidence>
<reference evidence="1" key="1">
    <citation type="submission" date="2021-02" db="EMBL/GenBank/DDBJ databases">
        <authorList>
            <person name="Nowell W R."/>
        </authorList>
    </citation>
    <scope>NUCLEOTIDE SEQUENCE</scope>
</reference>
<name>A0A815BRS3_9BILA</name>
<organism evidence="1 3">
    <name type="scientific">Rotaria sordida</name>
    <dbReference type="NCBI Taxonomy" id="392033"/>
    <lineage>
        <taxon>Eukaryota</taxon>
        <taxon>Metazoa</taxon>
        <taxon>Spiralia</taxon>
        <taxon>Gnathifera</taxon>
        <taxon>Rotifera</taxon>
        <taxon>Eurotatoria</taxon>
        <taxon>Bdelloidea</taxon>
        <taxon>Philodinida</taxon>
        <taxon>Philodinidae</taxon>
        <taxon>Rotaria</taxon>
    </lineage>
</organism>
<dbReference type="EMBL" id="CAJNOH010002121">
    <property type="protein sequence ID" value="CAF1273756.1"/>
    <property type="molecule type" value="Genomic_DNA"/>
</dbReference>
<comment type="caution">
    <text evidence="1">The sequence shown here is derived from an EMBL/GenBank/DDBJ whole genome shotgun (WGS) entry which is preliminary data.</text>
</comment>